<dbReference type="GO" id="GO:0015031">
    <property type="term" value="P:protein transport"/>
    <property type="evidence" value="ECO:0007669"/>
    <property type="project" value="UniProtKB-KW"/>
</dbReference>
<feature type="region of interest" description="Disordered" evidence="9">
    <location>
        <begin position="305"/>
        <end position="337"/>
    </location>
</feature>
<dbReference type="InterPro" id="IPR048684">
    <property type="entry name" value="COG4_C"/>
</dbReference>
<dbReference type="GO" id="GO:0000139">
    <property type="term" value="C:Golgi membrane"/>
    <property type="evidence" value="ECO:0007669"/>
    <property type="project" value="UniProtKB-SubCell"/>
</dbReference>
<dbReference type="Gene3D" id="1.20.58.1970">
    <property type="match status" value="1"/>
</dbReference>
<sequence length="757" mass="85147">MATISQPTRPDARTLATLPDILSCLSSLESEEAELSTSLSELLAAREPIVNSLARLQSLVPQLDNLSTEARGLHGTVAVTARTAENVGGRVRALDEEMRRVREAAERVGQVMELKASLSALQEAMAQKDWESATRHCARAMALPLEVIQGRFAETTVPTEENPLPPAETLQDARERLLAIFRREFESASQSRDAAATSRFFKLFPAIGWEEEGLQVYANFVVDLVRVRPPASAKTSSPLYYIAALTTLFESIAKIVDQHQPVVEKYYGPGRMSRVLERLLQECDRVAKDLLEGWEEARAMKRKLSDTVNSGSHFSSSPTTRRQPSQPGTVDEDTVDPREIDKVLTEIAGISSRWALFRKFMYGRLKEFSNEDEEDESADGSGGEPDSTEASQHPLASTKPTAEAIEVLEKSSSQKLFDDILTTYYVPLEVWYARTIIDRAHRLSNPDISQSPAMTTTPDDAFYILKAVLMRMVSTGSTTVAERTSEQLREVMDREYVGIIKRKLDDVYRTGGSIGPGVRGEKVERENRQSFIMLLNDLDISSSHMERLVKDICSSAAVGQNYIDADVEAVKSSISSLTTLVPKFRSTLRAGVEQLFNQLMRPKMRTFVIDVYKDVSYVLDEESYAAANYQDLVRKRYIKAWESLVDGYKDIFTESNYRLFFGLAIDVLVRPWEKFVLSLKYSELGAIRFDHDLRSITTYLSSQTVFGDIREKFVRLQQISMVLNLDSEEDVDEFYNGSGIAWQLTEQEVRSIANLRV</sequence>
<keyword evidence="7" id="KW-0472">Membrane</keyword>
<feature type="region of interest" description="Disordered" evidence="9">
    <location>
        <begin position="369"/>
        <end position="398"/>
    </location>
</feature>
<evidence type="ECO:0000256" key="3">
    <source>
        <dbReference type="ARBA" id="ARBA00020975"/>
    </source>
</evidence>
<evidence type="ECO:0000256" key="6">
    <source>
        <dbReference type="ARBA" id="ARBA00023034"/>
    </source>
</evidence>
<keyword evidence="4" id="KW-0813">Transport</keyword>
<dbReference type="SMART" id="SM00762">
    <property type="entry name" value="Cog4"/>
    <property type="match status" value="1"/>
</dbReference>
<dbReference type="InterPro" id="IPR048680">
    <property type="entry name" value="COG4_N"/>
</dbReference>
<gene>
    <name evidence="11" type="ORF">OBBRIDRAFT_878311</name>
</gene>
<feature type="compositionally biased region" description="Polar residues" evidence="9">
    <location>
        <begin position="306"/>
        <end position="328"/>
    </location>
</feature>
<dbReference type="PANTHER" id="PTHR24016">
    <property type="entry name" value="CONSERVED OLIGOMERIC GOLGI COMPLEX SUBUNIT 4"/>
    <property type="match status" value="1"/>
</dbReference>
<dbReference type="Pfam" id="PF20662">
    <property type="entry name" value="COG4_C"/>
    <property type="match status" value="1"/>
</dbReference>
<dbReference type="EMBL" id="KV722337">
    <property type="protein sequence ID" value="OCH95231.1"/>
    <property type="molecule type" value="Genomic_DNA"/>
</dbReference>
<evidence type="ECO:0000256" key="8">
    <source>
        <dbReference type="ARBA" id="ARBA00031340"/>
    </source>
</evidence>
<dbReference type="Pfam" id="PF20663">
    <property type="entry name" value="COG4_N"/>
    <property type="match status" value="1"/>
</dbReference>
<evidence type="ECO:0000256" key="4">
    <source>
        <dbReference type="ARBA" id="ARBA00022448"/>
    </source>
</evidence>
<dbReference type="Pfam" id="PF08318">
    <property type="entry name" value="COG4_m"/>
    <property type="match status" value="1"/>
</dbReference>
<dbReference type="Gene3D" id="1.10.287.1060">
    <property type="entry name" value="ESAT-6-like"/>
    <property type="match status" value="1"/>
</dbReference>
<comment type="subcellular location">
    <subcellularLocation>
        <location evidence="1">Golgi apparatus membrane</location>
        <topology evidence="1">Peripheral membrane protein</topology>
    </subcellularLocation>
</comment>
<evidence type="ECO:0000256" key="1">
    <source>
        <dbReference type="ARBA" id="ARBA00004395"/>
    </source>
</evidence>
<evidence type="ECO:0000256" key="2">
    <source>
        <dbReference type="ARBA" id="ARBA00009215"/>
    </source>
</evidence>
<evidence type="ECO:0000256" key="5">
    <source>
        <dbReference type="ARBA" id="ARBA00022927"/>
    </source>
</evidence>
<evidence type="ECO:0000256" key="7">
    <source>
        <dbReference type="ARBA" id="ARBA00023136"/>
    </source>
</evidence>
<protein>
    <recommendedName>
        <fullName evidence="3">Conserved oligomeric Golgi complex subunit 4</fullName>
    </recommendedName>
    <alternativeName>
        <fullName evidence="8">Component of oligomeric Golgi complex 4</fullName>
    </alternativeName>
</protein>
<dbReference type="PANTHER" id="PTHR24016:SF0">
    <property type="entry name" value="CONSERVED OLIGOMERIC GOLGI COMPLEX SUBUNIT 4"/>
    <property type="match status" value="1"/>
</dbReference>
<proteinExistence type="inferred from homology"/>
<dbReference type="AlphaFoldDB" id="A0A8E2DT72"/>
<dbReference type="OrthoDB" id="47059at2759"/>
<evidence type="ECO:0000313" key="11">
    <source>
        <dbReference type="EMBL" id="OCH95231.1"/>
    </source>
</evidence>
<keyword evidence="5" id="KW-0653">Protein transport</keyword>
<evidence type="ECO:0000256" key="9">
    <source>
        <dbReference type="SAM" id="MobiDB-lite"/>
    </source>
</evidence>
<reference evidence="11 12" key="1">
    <citation type="submission" date="2016-07" db="EMBL/GenBank/DDBJ databases">
        <title>Draft genome of the white-rot fungus Obba rivulosa 3A-2.</title>
        <authorList>
            <consortium name="DOE Joint Genome Institute"/>
            <person name="Miettinen O."/>
            <person name="Riley R."/>
            <person name="Acob R."/>
            <person name="Barry K."/>
            <person name="Cullen D."/>
            <person name="De Vries R."/>
            <person name="Hainaut M."/>
            <person name="Hatakka A."/>
            <person name="Henrissat B."/>
            <person name="Hilden K."/>
            <person name="Kuo R."/>
            <person name="Labutti K."/>
            <person name="Lipzen A."/>
            <person name="Makela M.R."/>
            <person name="Sandor L."/>
            <person name="Spatafora J.W."/>
            <person name="Grigoriev I.V."/>
            <person name="Hibbett D.S."/>
        </authorList>
    </citation>
    <scope>NUCLEOTIDE SEQUENCE [LARGE SCALE GENOMIC DNA]</scope>
    <source>
        <strain evidence="11 12">3A-2</strain>
    </source>
</reference>
<feature type="compositionally biased region" description="Polar residues" evidence="9">
    <location>
        <begin position="388"/>
        <end position="398"/>
    </location>
</feature>
<evidence type="ECO:0000259" key="10">
    <source>
        <dbReference type="SMART" id="SM00762"/>
    </source>
</evidence>
<keyword evidence="6" id="KW-0333">Golgi apparatus</keyword>
<name>A0A8E2DT72_9APHY</name>
<feature type="domain" description="COG4 transport protein middle alpha-helical bundle" evidence="10">
    <location>
        <begin position="170"/>
        <end position="505"/>
    </location>
</feature>
<keyword evidence="12" id="KW-1185">Reference proteome</keyword>
<dbReference type="InterPro" id="IPR048682">
    <property type="entry name" value="COG4"/>
</dbReference>
<dbReference type="InterPro" id="IPR013167">
    <property type="entry name" value="COG4_M"/>
</dbReference>
<organism evidence="11 12">
    <name type="scientific">Obba rivulosa</name>
    <dbReference type="NCBI Taxonomy" id="1052685"/>
    <lineage>
        <taxon>Eukaryota</taxon>
        <taxon>Fungi</taxon>
        <taxon>Dikarya</taxon>
        <taxon>Basidiomycota</taxon>
        <taxon>Agaricomycotina</taxon>
        <taxon>Agaricomycetes</taxon>
        <taxon>Polyporales</taxon>
        <taxon>Gelatoporiaceae</taxon>
        <taxon>Obba</taxon>
    </lineage>
</organism>
<evidence type="ECO:0000313" key="12">
    <source>
        <dbReference type="Proteomes" id="UP000250043"/>
    </source>
</evidence>
<dbReference type="Proteomes" id="UP000250043">
    <property type="component" value="Unassembled WGS sequence"/>
</dbReference>
<comment type="similarity">
    <text evidence="2">Belongs to the COG4 family.</text>
</comment>
<accession>A0A8E2DT72</accession>